<comment type="caution">
    <text evidence="2">The sequence shown here is derived from an EMBL/GenBank/DDBJ whole genome shotgun (WGS) entry which is preliminary data.</text>
</comment>
<accession>A0ABP2GPJ6</accession>
<sequence>MNANNDEVKQRWISVDDQMPEDLRNVLVLIDGNAAKNTNQMVANFIPKFTEEAGCEDWSEYCEEKDLFYCPQGWYANTTYIGDEYASYFIEEKVTHWMPLPAPPAQGDKS</sequence>
<proteinExistence type="predicted"/>
<name>A0ABP2GPJ6_ACIRA</name>
<reference evidence="2 3" key="1">
    <citation type="submission" date="2009-07" db="EMBL/GenBank/DDBJ databases">
        <authorList>
            <person name="Madupu R."/>
            <person name="Durkin A.S."/>
            <person name="Torralba M."/>
            <person name="Methe B."/>
            <person name="Sutton G.G."/>
            <person name="Strausberg R.L."/>
            <person name="Nelson K.E."/>
        </authorList>
    </citation>
    <scope>NUCLEOTIDE SEQUENCE [LARGE SCALE GENOMIC DNA]</scope>
    <source>
        <strain evidence="2 3">SK82</strain>
    </source>
</reference>
<dbReference type="Proteomes" id="UP000018419">
    <property type="component" value="Unassembled WGS sequence"/>
</dbReference>
<dbReference type="InterPro" id="IPR007539">
    <property type="entry name" value="DUF551"/>
</dbReference>
<organism evidence="2 3">
    <name type="scientific">Acinetobacter radioresistens SK82</name>
    <dbReference type="NCBI Taxonomy" id="596318"/>
    <lineage>
        <taxon>Bacteria</taxon>
        <taxon>Pseudomonadati</taxon>
        <taxon>Pseudomonadota</taxon>
        <taxon>Gammaproteobacteria</taxon>
        <taxon>Moraxellales</taxon>
        <taxon>Moraxellaceae</taxon>
        <taxon>Acinetobacter</taxon>
    </lineage>
</organism>
<keyword evidence="3" id="KW-1185">Reference proteome</keyword>
<gene>
    <name evidence="2" type="ORF">ACIRA0001_1620</name>
</gene>
<dbReference type="Pfam" id="PF04448">
    <property type="entry name" value="DUF551"/>
    <property type="match status" value="1"/>
</dbReference>
<dbReference type="EMBL" id="ACVR01000029">
    <property type="protein sequence ID" value="EET82826.1"/>
    <property type="molecule type" value="Genomic_DNA"/>
</dbReference>
<evidence type="ECO:0000313" key="3">
    <source>
        <dbReference type="Proteomes" id="UP000018419"/>
    </source>
</evidence>
<protein>
    <recommendedName>
        <fullName evidence="1">DUF551 domain-containing protein</fullName>
    </recommendedName>
</protein>
<evidence type="ECO:0000259" key="1">
    <source>
        <dbReference type="Pfam" id="PF04448"/>
    </source>
</evidence>
<feature type="domain" description="DUF551" evidence="1">
    <location>
        <begin position="12"/>
        <end position="104"/>
    </location>
</feature>
<evidence type="ECO:0000313" key="2">
    <source>
        <dbReference type="EMBL" id="EET82826.1"/>
    </source>
</evidence>